<dbReference type="SMART" id="SM00513">
    <property type="entry name" value="SAP"/>
    <property type="match status" value="1"/>
</dbReference>
<comment type="caution">
    <text evidence="3">The sequence shown here is derived from an EMBL/GenBank/DDBJ whole genome shotgun (WGS) entry which is preliminary data.</text>
</comment>
<dbReference type="PROSITE" id="PS50800">
    <property type="entry name" value="SAP"/>
    <property type="match status" value="1"/>
</dbReference>
<feature type="compositionally biased region" description="Low complexity" evidence="1">
    <location>
        <begin position="94"/>
        <end position="113"/>
    </location>
</feature>
<feature type="region of interest" description="Disordered" evidence="1">
    <location>
        <begin position="23"/>
        <end position="269"/>
    </location>
</feature>
<feature type="region of interest" description="Disordered" evidence="1">
    <location>
        <begin position="533"/>
        <end position="621"/>
    </location>
</feature>
<dbReference type="EMBL" id="MU864941">
    <property type="protein sequence ID" value="KAK4465243.1"/>
    <property type="molecule type" value="Genomic_DNA"/>
</dbReference>
<dbReference type="PANTHER" id="PTHR47031">
    <property type="entry name" value="SAP DNA-BINDING DOMAIN-CONTAINING PROTEIN"/>
    <property type="match status" value="1"/>
</dbReference>
<name>A0AAV9HWY5_9PEZI</name>
<dbReference type="AlphaFoldDB" id="A0AAV9HWY5"/>
<dbReference type="GO" id="GO:0003676">
    <property type="term" value="F:nucleic acid binding"/>
    <property type="evidence" value="ECO:0007669"/>
    <property type="project" value="InterPro"/>
</dbReference>
<feature type="compositionally biased region" description="Low complexity" evidence="1">
    <location>
        <begin position="69"/>
        <end position="82"/>
    </location>
</feature>
<keyword evidence="4" id="KW-1185">Reference proteome</keyword>
<feature type="compositionally biased region" description="Basic and acidic residues" evidence="1">
    <location>
        <begin position="237"/>
        <end position="265"/>
    </location>
</feature>
<feature type="compositionally biased region" description="Polar residues" evidence="1">
    <location>
        <begin position="215"/>
        <end position="231"/>
    </location>
</feature>
<evidence type="ECO:0000313" key="3">
    <source>
        <dbReference type="EMBL" id="KAK4465243.1"/>
    </source>
</evidence>
<dbReference type="Pfam" id="PF02037">
    <property type="entry name" value="SAP"/>
    <property type="match status" value="1"/>
</dbReference>
<gene>
    <name evidence="3" type="ORF">QBC42DRAFT_169426</name>
</gene>
<reference evidence="3" key="1">
    <citation type="journal article" date="2023" name="Mol. Phylogenet. Evol.">
        <title>Genome-scale phylogeny and comparative genomics of the fungal order Sordariales.</title>
        <authorList>
            <person name="Hensen N."/>
            <person name="Bonometti L."/>
            <person name="Westerberg I."/>
            <person name="Brannstrom I.O."/>
            <person name="Guillou S."/>
            <person name="Cros-Aarteil S."/>
            <person name="Calhoun S."/>
            <person name="Haridas S."/>
            <person name="Kuo A."/>
            <person name="Mondo S."/>
            <person name="Pangilinan J."/>
            <person name="Riley R."/>
            <person name="LaButti K."/>
            <person name="Andreopoulos B."/>
            <person name="Lipzen A."/>
            <person name="Chen C."/>
            <person name="Yan M."/>
            <person name="Daum C."/>
            <person name="Ng V."/>
            <person name="Clum A."/>
            <person name="Steindorff A."/>
            <person name="Ohm R.A."/>
            <person name="Martin F."/>
            <person name="Silar P."/>
            <person name="Natvig D.O."/>
            <person name="Lalanne C."/>
            <person name="Gautier V."/>
            <person name="Ament-Velasquez S.L."/>
            <person name="Kruys A."/>
            <person name="Hutchinson M.I."/>
            <person name="Powell A.J."/>
            <person name="Barry K."/>
            <person name="Miller A.N."/>
            <person name="Grigoriev I.V."/>
            <person name="Debuchy R."/>
            <person name="Gladieux P."/>
            <person name="Hiltunen Thoren M."/>
            <person name="Johannesson H."/>
        </authorList>
    </citation>
    <scope>NUCLEOTIDE SEQUENCE</scope>
    <source>
        <strain evidence="3">PSN324</strain>
    </source>
</reference>
<feature type="compositionally biased region" description="Low complexity" evidence="1">
    <location>
        <begin position="434"/>
        <end position="444"/>
    </location>
</feature>
<proteinExistence type="predicted"/>
<dbReference type="SUPFAM" id="SSF54928">
    <property type="entry name" value="RNA-binding domain, RBD"/>
    <property type="match status" value="1"/>
</dbReference>
<sequence length="621" mass="69363">MATDFSRLTVAQLRQELKRRKLVQTGNKSDLIDRLVAFEDEQQGDHTDQAAQEAADDDDATAPEYGDTPQPDAQPADEQQQDVTMESPARERTASPAPEEAATAPPIPEVAEPTQPELEAAPIPDAVEASESLLEPIEAVDAEPSLSKPLPPTILDDSIPPAESTSTPVSIPATEIVQDIASRKRRSRSPPPPGDESSAKRSRVEPDVDSPSPQPETNPSTLDNQDSTAQTVPVPDSEPHHEDHARQERDWAQRLEGNQPKRQEVPMDIDEPMDEFGRVERSRHPATSALYISNLMRPLKDNDFRDHIIKIAAFPGVAPDPACVLDFYLDSIKTHAFVGFDSVSAASRVRTALHNKIYPNERIRKALWVDFIPPENIQEWVRRERAEKGRWVVTYEGDLDGDSEVRVTHHQATDKATSQQSSRPPMGPPPIPTGPSRGHSGGASAPPPPVRGRGARQSRYEQEGGDWKTTYAGPPLTWKPVSEELAKRRIEHMRSHYTTDRYRDMGREDEINRYTFENVDRFVDRGKEVFIGIRPPHRQAERDRLAGKTGGGVDEPRDRHDDDWPRKDSAKDRLDRYDDRRGGRDRSPDGGVPRSRFNGAPLPTYTAPAKGSRGGRRRNRH</sequence>
<dbReference type="PANTHER" id="PTHR47031:SF3">
    <property type="entry name" value="SAP DOMAIN-CONTAINING PROTEIN"/>
    <property type="match status" value="1"/>
</dbReference>
<dbReference type="CDD" id="cd12432">
    <property type="entry name" value="RRM_ACINU"/>
    <property type="match status" value="1"/>
</dbReference>
<feature type="compositionally biased region" description="Basic and acidic residues" evidence="1">
    <location>
        <begin position="403"/>
        <end position="413"/>
    </location>
</feature>
<evidence type="ECO:0000313" key="4">
    <source>
        <dbReference type="Proteomes" id="UP001321749"/>
    </source>
</evidence>
<evidence type="ECO:0000259" key="2">
    <source>
        <dbReference type="PROSITE" id="PS50800"/>
    </source>
</evidence>
<dbReference type="InterPro" id="IPR034257">
    <property type="entry name" value="Acinus_RRM"/>
</dbReference>
<protein>
    <submittedName>
        <fullName evidence="3">Apoptotic chromatin condensation inducer in the nucleus</fullName>
    </submittedName>
</protein>
<dbReference type="InterPro" id="IPR035979">
    <property type="entry name" value="RBD_domain_sf"/>
</dbReference>
<feature type="compositionally biased region" description="Basic and acidic residues" evidence="1">
    <location>
        <begin position="30"/>
        <end position="48"/>
    </location>
</feature>
<feature type="compositionally biased region" description="Basic and acidic residues" evidence="1">
    <location>
        <begin position="197"/>
        <end position="206"/>
    </location>
</feature>
<dbReference type="Proteomes" id="UP001321749">
    <property type="component" value="Unassembled WGS sequence"/>
</dbReference>
<dbReference type="InterPro" id="IPR036361">
    <property type="entry name" value="SAP_dom_sf"/>
</dbReference>
<dbReference type="InterPro" id="IPR003034">
    <property type="entry name" value="SAP_dom"/>
</dbReference>
<evidence type="ECO:0000256" key="1">
    <source>
        <dbReference type="SAM" id="MobiDB-lite"/>
    </source>
</evidence>
<reference evidence="3" key="2">
    <citation type="submission" date="2023-06" db="EMBL/GenBank/DDBJ databases">
        <authorList>
            <consortium name="Lawrence Berkeley National Laboratory"/>
            <person name="Mondo S.J."/>
            <person name="Hensen N."/>
            <person name="Bonometti L."/>
            <person name="Westerberg I."/>
            <person name="Brannstrom I.O."/>
            <person name="Guillou S."/>
            <person name="Cros-Aarteil S."/>
            <person name="Calhoun S."/>
            <person name="Haridas S."/>
            <person name="Kuo A."/>
            <person name="Pangilinan J."/>
            <person name="Riley R."/>
            <person name="Labutti K."/>
            <person name="Andreopoulos B."/>
            <person name="Lipzen A."/>
            <person name="Chen C."/>
            <person name="Yanf M."/>
            <person name="Daum C."/>
            <person name="Ng V."/>
            <person name="Clum A."/>
            <person name="Steindorff A."/>
            <person name="Ohm R."/>
            <person name="Martin F."/>
            <person name="Silar P."/>
            <person name="Natvig D."/>
            <person name="Lalanne C."/>
            <person name="Gautier V."/>
            <person name="Ament-Velasquez S.L."/>
            <person name="Kruys A."/>
            <person name="Hutchinson M.I."/>
            <person name="Powell A.J."/>
            <person name="Barry K."/>
            <person name="Miller A.N."/>
            <person name="Grigoriev I.V."/>
            <person name="Debuchy R."/>
            <person name="Gladieux P."/>
            <person name="Thoren M.H."/>
            <person name="Johannesson H."/>
        </authorList>
    </citation>
    <scope>NUCLEOTIDE SEQUENCE</scope>
    <source>
        <strain evidence="3">PSN324</strain>
    </source>
</reference>
<feature type="compositionally biased region" description="Basic and acidic residues" evidence="1">
    <location>
        <begin position="554"/>
        <end position="588"/>
    </location>
</feature>
<organism evidence="3 4">
    <name type="scientific">Cladorrhinum samala</name>
    <dbReference type="NCBI Taxonomy" id="585594"/>
    <lineage>
        <taxon>Eukaryota</taxon>
        <taxon>Fungi</taxon>
        <taxon>Dikarya</taxon>
        <taxon>Ascomycota</taxon>
        <taxon>Pezizomycotina</taxon>
        <taxon>Sordariomycetes</taxon>
        <taxon>Sordariomycetidae</taxon>
        <taxon>Sordariales</taxon>
        <taxon>Podosporaceae</taxon>
        <taxon>Cladorrhinum</taxon>
    </lineage>
</organism>
<feature type="region of interest" description="Disordered" evidence="1">
    <location>
        <begin position="402"/>
        <end position="477"/>
    </location>
</feature>
<dbReference type="SUPFAM" id="SSF68906">
    <property type="entry name" value="SAP domain"/>
    <property type="match status" value="1"/>
</dbReference>
<feature type="domain" description="SAP" evidence="2">
    <location>
        <begin position="5"/>
        <end position="39"/>
    </location>
</feature>
<accession>A0AAV9HWY5</accession>
<dbReference type="Gene3D" id="1.10.720.30">
    <property type="entry name" value="SAP domain"/>
    <property type="match status" value="1"/>
</dbReference>